<dbReference type="FunFam" id="1.20.140.10:FF:000013">
    <property type="entry name" value="Acyl-coenzyme A oxidase"/>
    <property type="match status" value="1"/>
</dbReference>
<feature type="domain" description="Acyl-coenzyme A oxidase N-terminal" evidence="17">
    <location>
        <begin position="48"/>
        <end position="160"/>
    </location>
</feature>
<evidence type="ECO:0000256" key="14">
    <source>
        <dbReference type="PIRSR" id="PIRSR000168-2"/>
    </source>
</evidence>
<dbReference type="Gene3D" id="1.20.140.10">
    <property type="entry name" value="Butyryl-CoA Dehydrogenase, subunit A, domain 3"/>
    <property type="match status" value="2"/>
</dbReference>
<dbReference type="EMBL" id="AOFI03000074">
    <property type="protein sequence ID" value="KAF4322317.1"/>
    <property type="molecule type" value="Genomic_DNA"/>
</dbReference>
<proteinExistence type="inferred from homology"/>
<dbReference type="FunFam" id="1.10.540.10:FF:000018">
    <property type="entry name" value="Acyl-coenzyme A oxidase"/>
    <property type="match status" value="1"/>
</dbReference>
<evidence type="ECO:0000313" key="19">
    <source>
        <dbReference type="EMBL" id="KAF4322317.1"/>
    </source>
</evidence>
<dbReference type="InterPro" id="IPR009100">
    <property type="entry name" value="AcylCoA_DH/oxidase_NM_dom_sf"/>
</dbReference>
<reference evidence="19" key="2">
    <citation type="submission" date="2020-02" db="EMBL/GenBank/DDBJ databases">
        <authorList>
            <person name="Studholme D.J."/>
        </authorList>
    </citation>
    <scope>NUCLEOTIDE SEQUENCE</scope>
    <source>
        <strain evidence="19">00238/432</strain>
    </source>
</reference>
<evidence type="ECO:0000256" key="9">
    <source>
        <dbReference type="ARBA" id="ARBA00023098"/>
    </source>
</evidence>
<dbReference type="GO" id="GO:0071949">
    <property type="term" value="F:FAD binding"/>
    <property type="evidence" value="ECO:0007669"/>
    <property type="project" value="InterPro"/>
</dbReference>
<dbReference type="InterPro" id="IPR006091">
    <property type="entry name" value="Acyl-CoA_Oxase/DH_mid-dom"/>
</dbReference>
<evidence type="ECO:0000259" key="18">
    <source>
        <dbReference type="Pfam" id="PF22924"/>
    </source>
</evidence>
<gene>
    <name evidence="19" type="ORF">G195_004487</name>
</gene>
<dbReference type="Pfam" id="PF14749">
    <property type="entry name" value="Acyl-CoA_ox_N"/>
    <property type="match status" value="1"/>
</dbReference>
<dbReference type="Proteomes" id="UP000702964">
    <property type="component" value="Unassembled WGS sequence"/>
</dbReference>
<dbReference type="InterPro" id="IPR046373">
    <property type="entry name" value="Acyl-CoA_Oxase/DH_mid-dom_sf"/>
</dbReference>
<dbReference type="AlphaFoldDB" id="A0A8J4SGT4"/>
<evidence type="ECO:0000313" key="20">
    <source>
        <dbReference type="Proteomes" id="UP000702964"/>
    </source>
</evidence>
<evidence type="ECO:0000256" key="8">
    <source>
        <dbReference type="ARBA" id="ARBA00023002"/>
    </source>
</evidence>
<comment type="catalytic activity">
    <reaction evidence="1">
        <text>a 2,3-saturated acyl-CoA + O2 = a (2E)-enoyl-CoA + H2O2</text>
        <dbReference type="Rhea" id="RHEA:38959"/>
        <dbReference type="ChEBI" id="CHEBI:15379"/>
        <dbReference type="ChEBI" id="CHEBI:16240"/>
        <dbReference type="ChEBI" id="CHEBI:58856"/>
        <dbReference type="ChEBI" id="CHEBI:65111"/>
        <dbReference type="EC" id="1.3.3.6"/>
    </reaction>
</comment>
<dbReference type="InterPro" id="IPR029320">
    <property type="entry name" value="Acyl-CoA_ox_N"/>
</dbReference>
<keyword evidence="7" id="KW-0276">Fatty acid metabolism</keyword>
<keyword evidence="9" id="KW-0443">Lipid metabolism</keyword>
<comment type="similarity">
    <text evidence="4 12">Belongs to the acyl-CoA oxidase family.</text>
</comment>
<accession>A0A8J4SGT4</accession>
<dbReference type="GO" id="GO:0055088">
    <property type="term" value="P:lipid homeostasis"/>
    <property type="evidence" value="ECO:0007669"/>
    <property type="project" value="TreeGrafter"/>
</dbReference>
<keyword evidence="6 12" id="KW-0274">FAD</keyword>
<evidence type="ECO:0000256" key="13">
    <source>
        <dbReference type="PIRSR" id="PIRSR000168-1"/>
    </source>
</evidence>
<dbReference type="InterPro" id="IPR037069">
    <property type="entry name" value="AcylCoA_DH/ox_N_sf"/>
</dbReference>
<dbReference type="Gene3D" id="1.10.540.10">
    <property type="entry name" value="Acyl-CoA dehydrogenase/oxidase, N-terminal domain"/>
    <property type="match status" value="1"/>
</dbReference>
<comment type="subunit">
    <text evidence="11">Heteropentamer composed of five different subunits.</text>
</comment>
<organism evidence="19 20">
    <name type="scientific">Phytophthora kernoviae 00238/432</name>
    <dbReference type="NCBI Taxonomy" id="1284355"/>
    <lineage>
        <taxon>Eukaryota</taxon>
        <taxon>Sar</taxon>
        <taxon>Stramenopiles</taxon>
        <taxon>Oomycota</taxon>
        <taxon>Peronosporomycetes</taxon>
        <taxon>Peronosporales</taxon>
        <taxon>Peronosporaceae</taxon>
        <taxon>Phytophthora</taxon>
    </lineage>
</organism>
<evidence type="ECO:0000259" key="17">
    <source>
        <dbReference type="Pfam" id="PF14749"/>
    </source>
</evidence>
<feature type="domain" description="Acyl-CoA oxidase C-terminal" evidence="15">
    <location>
        <begin position="503"/>
        <end position="677"/>
    </location>
</feature>
<name>A0A8J4SGT4_9STRA</name>
<sequence length="683" mass="75903">MSDTSQSAPTRRLTALARQLQSTPCAVSTRDQTVNELATERSRASFSPRAMSDFIFGGKHQTEVRLEALKLLEDHPEFQNGVGIFDRSLAERREHTVQRLRRLYSLFMEVGADVEKRDTLADLVGVFDLPLWTRNGVHFGLFLGAIMGQGDQDQQDEWMLPTMLLELFGCYAMTELGHGSFTRGFETTATFDEETDEFVIHTPTDTATKWWIGGAGQTATHSVCFARLVLPKDGGVDHGVQSFVVPLRDVETHEPLPRFDHVRIPRANMLRRYAQVSRDGVFSQTQHKAQLAYAALLVNRGKIVTLSVGVLEKALTIAVRYAAVRRQGLQVNSGDPHPETKLLDYQTHQHRLMPVMARAYAYRLQTRHITRLLQQFEAQGSDISEALLADIHGTMSGFKAFCTWDVQEGIDTCRQSCGGNGYSVYTGLAELLADFSVMVTFEGDNTVMAQQTAHYLMRSVEKLRRGDKLAGSVQYLERVQVSAHGRQWGVTSPEDLDNLVLVRDALDVYAGCQVLQVAAKLAGAPGNTEAERTNSCLVDLVEIARVHVFYNVATAFIQHIEEIEKQASGDSVAIKPALEALCQLYICQELDRGAAFFLKEKFMTPFQCNLVHERLRESCVRVRADAVALVDAFLLTDSVLNSSVGGSDGSIYEGSLAAVSHRTDPTPYYTTAIKPIFEGELLD</sequence>
<dbReference type="InterPro" id="IPR012258">
    <property type="entry name" value="Acyl-CoA_oxidase"/>
</dbReference>
<keyword evidence="10" id="KW-0576">Peroxisome</keyword>
<comment type="cofactor">
    <cofactor evidence="2">
        <name>FAD</name>
        <dbReference type="ChEBI" id="CHEBI:57692"/>
    </cofactor>
</comment>
<dbReference type="SUPFAM" id="SSF56645">
    <property type="entry name" value="Acyl-CoA dehydrogenase NM domain-like"/>
    <property type="match status" value="1"/>
</dbReference>
<dbReference type="Pfam" id="PF22924">
    <property type="entry name" value="ACOX_C_alpha1"/>
    <property type="match status" value="1"/>
</dbReference>
<dbReference type="Gene3D" id="2.40.110.10">
    <property type="entry name" value="Butyryl-CoA Dehydrogenase, subunit A, domain 2"/>
    <property type="match status" value="1"/>
</dbReference>
<evidence type="ECO:0000259" key="16">
    <source>
        <dbReference type="Pfam" id="PF02770"/>
    </source>
</evidence>
<dbReference type="SUPFAM" id="SSF47203">
    <property type="entry name" value="Acyl-CoA dehydrogenase C-terminal domain-like"/>
    <property type="match status" value="2"/>
</dbReference>
<dbReference type="FunFam" id="1.20.140.10:FF:000015">
    <property type="entry name" value="Acyl-coenzyme A oxidase"/>
    <property type="match status" value="1"/>
</dbReference>
<dbReference type="InterPro" id="IPR002655">
    <property type="entry name" value="Acyl-CoA_oxidase_C"/>
</dbReference>
<dbReference type="GO" id="GO:0003997">
    <property type="term" value="F:acyl-CoA oxidase activity"/>
    <property type="evidence" value="ECO:0007669"/>
    <property type="project" value="UniProtKB-EC"/>
</dbReference>
<dbReference type="GO" id="GO:0033540">
    <property type="term" value="P:fatty acid beta-oxidation using acyl-CoA oxidase"/>
    <property type="evidence" value="ECO:0007669"/>
    <property type="project" value="TreeGrafter"/>
</dbReference>
<dbReference type="GO" id="GO:0005504">
    <property type="term" value="F:fatty acid binding"/>
    <property type="evidence" value="ECO:0007669"/>
    <property type="project" value="TreeGrafter"/>
</dbReference>
<feature type="binding site" evidence="14">
    <location>
        <position position="174"/>
    </location>
    <ligand>
        <name>FAD</name>
        <dbReference type="ChEBI" id="CHEBI:57692"/>
    </ligand>
</feature>
<dbReference type="Pfam" id="PF01756">
    <property type="entry name" value="ACOX"/>
    <property type="match status" value="1"/>
</dbReference>
<comment type="caution">
    <text evidence="19">The sequence shown here is derived from an EMBL/GenBank/DDBJ whole genome shotgun (WGS) entry which is preliminary data.</text>
</comment>
<feature type="active site" description="Proton acceptor" evidence="13">
    <location>
        <position position="442"/>
    </location>
</feature>
<evidence type="ECO:0000256" key="11">
    <source>
        <dbReference type="ARBA" id="ARBA00063271"/>
    </source>
</evidence>
<keyword evidence="8" id="KW-0560">Oxidoreductase</keyword>
<evidence type="ECO:0000256" key="10">
    <source>
        <dbReference type="ARBA" id="ARBA00023140"/>
    </source>
</evidence>
<evidence type="ECO:0000256" key="3">
    <source>
        <dbReference type="ARBA" id="ARBA00004275"/>
    </source>
</evidence>
<evidence type="ECO:0000256" key="12">
    <source>
        <dbReference type="PIRNR" id="PIRNR000168"/>
    </source>
</evidence>
<feature type="binding site" evidence="14">
    <location>
        <position position="213"/>
    </location>
    <ligand>
        <name>FAD</name>
        <dbReference type="ChEBI" id="CHEBI:57692"/>
    </ligand>
</feature>
<evidence type="ECO:0000256" key="1">
    <source>
        <dbReference type="ARBA" id="ARBA00001201"/>
    </source>
</evidence>
<dbReference type="InterPro" id="IPR055060">
    <property type="entry name" value="ACOX_C_alpha1"/>
</dbReference>
<evidence type="ECO:0000256" key="4">
    <source>
        <dbReference type="ARBA" id="ARBA00006288"/>
    </source>
</evidence>
<feature type="domain" description="Acyl-CoA oxidase C-alpha1" evidence="18">
    <location>
        <begin position="293"/>
        <end position="457"/>
    </location>
</feature>
<evidence type="ECO:0000256" key="7">
    <source>
        <dbReference type="ARBA" id="ARBA00022832"/>
    </source>
</evidence>
<evidence type="ECO:0000256" key="5">
    <source>
        <dbReference type="ARBA" id="ARBA00022630"/>
    </source>
</evidence>
<comment type="subcellular location">
    <subcellularLocation>
        <location evidence="3">Peroxisome</location>
    </subcellularLocation>
</comment>
<dbReference type="PANTHER" id="PTHR10909">
    <property type="entry name" value="ELECTRON TRANSPORT OXIDOREDUCTASE"/>
    <property type="match status" value="1"/>
</dbReference>
<protein>
    <recommendedName>
        <fullName evidence="12">Acyl-coenzyme A oxidase</fullName>
    </recommendedName>
</protein>
<evidence type="ECO:0000256" key="6">
    <source>
        <dbReference type="ARBA" id="ARBA00022827"/>
    </source>
</evidence>
<evidence type="ECO:0000256" key="2">
    <source>
        <dbReference type="ARBA" id="ARBA00001974"/>
    </source>
</evidence>
<keyword evidence="5 12" id="KW-0285">Flavoprotein</keyword>
<dbReference type="Pfam" id="PF02770">
    <property type="entry name" value="Acyl-CoA_dh_M"/>
    <property type="match status" value="1"/>
</dbReference>
<evidence type="ECO:0000259" key="15">
    <source>
        <dbReference type="Pfam" id="PF01756"/>
    </source>
</evidence>
<dbReference type="InterPro" id="IPR036250">
    <property type="entry name" value="AcylCo_DH-like_C"/>
</dbReference>
<dbReference type="PANTHER" id="PTHR10909:SF352">
    <property type="entry name" value="ACYL-COENZYME A OXIDASE-LIKE PROTEIN"/>
    <property type="match status" value="1"/>
</dbReference>
<reference evidence="19" key="1">
    <citation type="journal article" date="2015" name="Genom Data">
        <title>Draft genome sequences of Phytophthora kernoviae and Phytophthora ramorum lineage EU2 from Scotland.</title>
        <authorList>
            <person name="Sambles C."/>
            <person name="Schlenzig A."/>
            <person name="O'Neill P."/>
            <person name="Grant M."/>
            <person name="Studholme D.J."/>
        </authorList>
    </citation>
    <scope>NUCLEOTIDE SEQUENCE</scope>
    <source>
        <strain evidence="19">00238/432</strain>
    </source>
</reference>
<feature type="domain" description="Acyl-CoA oxidase/dehydrogenase middle" evidence="16">
    <location>
        <begin position="170"/>
        <end position="249"/>
    </location>
</feature>
<dbReference type="GO" id="GO:0005777">
    <property type="term" value="C:peroxisome"/>
    <property type="evidence" value="ECO:0007669"/>
    <property type="project" value="UniProtKB-SubCell"/>
</dbReference>
<dbReference type="PIRSF" id="PIRSF000168">
    <property type="entry name" value="Acyl-CoA_oxidase"/>
    <property type="match status" value="1"/>
</dbReference>